<dbReference type="PANTHER" id="PTHR10357">
    <property type="entry name" value="ALPHA-AMYLASE FAMILY MEMBER"/>
    <property type="match status" value="1"/>
</dbReference>
<dbReference type="InterPro" id="IPR032091">
    <property type="entry name" value="Malt_amylase-like_C"/>
</dbReference>
<dbReference type="PATRIC" id="fig|1256908.3.peg.455"/>
<dbReference type="AlphaFoldDB" id="U2RB33"/>
<dbReference type="NCBIfam" id="NF008183">
    <property type="entry name" value="PRK10933.1"/>
    <property type="match status" value="1"/>
</dbReference>
<evidence type="ECO:0000256" key="1">
    <source>
        <dbReference type="ARBA" id="ARBA00004496"/>
    </source>
</evidence>
<dbReference type="InterPro" id="IPR017853">
    <property type="entry name" value="GH"/>
</dbReference>
<dbReference type="InterPro" id="IPR045857">
    <property type="entry name" value="O16G_dom_2"/>
</dbReference>
<dbReference type="CDD" id="cd11333">
    <property type="entry name" value="AmyAc_SI_OligoGlu_DGase"/>
    <property type="match status" value="1"/>
</dbReference>
<dbReference type="Pfam" id="PF00128">
    <property type="entry name" value="Alpha-amylase"/>
    <property type="match status" value="1"/>
</dbReference>
<evidence type="ECO:0000313" key="7">
    <source>
        <dbReference type="EMBL" id="ERK50813.1"/>
    </source>
</evidence>
<dbReference type="FunFam" id="2.60.40.1180:FF:000007">
    <property type="entry name" value="Sucrose isomerase"/>
    <property type="match status" value="1"/>
</dbReference>
<dbReference type="HOGENOM" id="CLU_006462_1_1_9"/>
<dbReference type="Gene3D" id="2.60.40.1180">
    <property type="entry name" value="Golgi alpha-mannosidase II"/>
    <property type="match status" value="1"/>
</dbReference>
<protein>
    <submittedName>
        <fullName evidence="7">Oligo-1,6-glucosidase</fullName>
    </submittedName>
</protein>
<dbReference type="Gene3D" id="3.20.20.80">
    <property type="entry name" value="Glycosidases"/>
    <property type="match status" value="1"/>
</dbReference>
<dbReference type="SMART" id="SM00642">
    <property type="entry name" value="Aamy"/>
    <property type="match status" value="1"/>
</dbReference>
<dbReference type="Proteomes" id="UP000016608">
    <property type="component" value="Unassembled WGS sequence"/>
</dbReference>
<dbReference type="GO" id="GO:0005737">
    <property type="term" value="C:cytoplasm"/>
    <property type="evidence" value="ECO:0007669"/>
    <property type="project" value="UniProtKB-SubCell"/>
</dbReference>
<evidence type="ECO:0000259" key="6">
    <source>
        <dbReference type="SMART" id="SM00642"/>
    </source>
</evidence>
<dbReference type="Gene3D" id="3.90.400.10">
    <property type="entry name" value="Oligo-1,6-glucosidase, Domain 2"/>
    <property type="match status" value="1"/>
</dbReference>
<dbReference type="eggNOG" id="COG0366">
    <property type="taxonomic scope" value="Bacteria"/>
</dbReference>
<dbReference type="InterPro" id="IPR013780">
    <property type="entry name" value="Glyco_hydro_b"/>
</dbReference>
<dbReference type="FunFam" id="3.20.20.80:FF:000064">
    <property type="entry name" value="Oligo-1,6-glucosidase"/>
    <property type="match status" value="1"/>
</dbReference>
<keyword evidence="3" id="KW-0963">Cytoplasm</keyword>
<dbReference type="GO" id="GO:0009313">
    <property type="term" value="P:oligosaccharide catabolic process"/>
    <property type="evidence" value="ECO:0007669"/>
    <property type="project" value="TreeGrafter"/>
</dbReference>
<gene>
    <name evidence="7" type="ORF">HMPREF0373_00501</name>
</gene>
<evidence type="ECO:0000313" key="8">
    <source>
        <dbReference type="Proteomes" id="UP000016608"/>
    </source>
</evidence>
<comment type="subcellular location">
    <subcellularLocation>
        <location evidence="1">Cytoplasm</location>
    </subcellularLocation>
</comment>
<dbReference type="PANTHER" id="PTHR10357:SF184">
    <property type="entry name" value="OLIGO-1,6-GLUCOSIDASE 1"/>
    <property type="match status" value="1"/>
</dbReference>
<proteinExistence type="inferred from homology"/>
<evidence type="ECO:0000256" key="2">
    <source>
        <dbReference type="ARBA" id="ARBA00008061"/>
    </source>
</evidence>
<dbReference type="FunFam" id="3.90.400.10:FF:000002">
    <property type="entry name" value="Sucrose isomerase"/>
    <property type="match status" value="1"/>
</dbReference>
<evidence type="ECO:0000256" key="5">
    <source>
        <dbReference type="ARBA" id="ARBA00023295"/>
    </source>
</evidence>
<sequence>MSIREEGTKMSKAWWKSSVIYQIYPRSFADSNGDGIGDLNGITEHLDYLKKLGVDVIWLSPIYKSPNDDNGYDISDYQDIMTDFGTMEDFDRMITEMHKRGIKLVMDLVVNHSSDEHRWFLESKKSKDNPYRDYYIWKDPKDGKEPTNWGACFGGSAWQFDETTGMYYLHCFSKKQPDLNWENPAVRDEVFRMMTWWCEKGVDGFRMDVISMISKDPAYPDGEIKDGLHGDMSPYVCNGPHVHEYLQEMNKRVLSRFDLITVGETPGVTTEEAKKYANLDGSELNMVFQFEHMGTTDGKYGKWTTRKPEMKKVRAVMNKWQTELEGKAWNSLYWDNHDQPRAVSRFGDDSPMYREISAKMIATCLHMLKGSPYIYQGEEIGMTNAYFKSISDYRDIEAINAYKEYTESGLMTEEEMLNCLKMISRDNARTPMQWDDSANAGFTTGTPWISVNKNYTQINAKAALEDKDSVFYYYQKLIRLRHQYEVIVEGVFHGLLEDNDDIYAYERTLGNEKLVVACNFTNKEVSCELFEENEGEELITNYKNHVAGALQPYETRVILYK</sequence>
<reference evidence="7 8" key="1">
    <citation type="submission" date="2013-06" db="EMBL/GenBank/DDBJ databases">
        <authorList>
            <person name="Weinstock G."/>
            <person name="Sodergren E."/>
            <person name="Lobos E.A."/>
            <person name="Fulton L."/>
            <person name="Fulton R."/>
            <person name="Courtney L."/>
            <person name="Fronick C."/>
            <person name="O'Laughlin M."/>
            <person name="Godfrey J."/>
            <person name="Wilson R.M."/>
            <person name="Miner T."/>
            <person name="Farmer C."/>
            <person name="Delehaunty K."/>
            <person name="Cordes M."/>
            <person name="Minx P."/>
            <person name="Tomlinson C."/>
            <person name="Chen J."/>
            <person name="Wollam A."/>
            <person name="Pepin K.H."/>
            <person name="Bhonagiri V."/>
            <person name="Zhang X."/>
            <person name="Warren W."/>
            <person name="Mitreva M."/>
            <person name="Mardis E.R."/>
            <person name="Wilson R.K."/>
        </authorList>
    </citation>
    <scope>NUCLEOTIDE SEQUENCE [LARGE SCALE GENOMIC DNA]</scope>
    <source>
        <strain evidence="7 8">ATCC 29099</strain>
    </source>
</reference>
<comment type="caution">
    <text evidence="7">The sequence shown here is derived from an EMBL/GenBank/DDBJ whole genome shotgun (WGS) entry which is preliminary data.</text>
</comment>
<keyword evidence="4" id="KW-0378">Hydrolase</keyword>
<comment type="similarity">
    <text evidence="2">Belongs to the glycosyl hydrolase 13 family.</text>
</comment>
<name>U2RB33_EUBRA</name>
<evidence type="ECO:0000256" key="3">
    <source>
        <dbReference type="ARBA" id="ARBA00022490"/>
    </source>
</evidence>
<evidence type="ECO:0000256" key="4">
    <source>
        <dbReference type="ARBA" id="ARBA00022801"/>
    </source>
</evidence>
<organism evidence="7 8">
    <name type="scientific">Eubacterium ramulus ATCC 29099</name>
    <dbReference type="NCBI Taxonomy" id="1256908"/>
    <lineage>
        <taxon>Bacteria</taxon>
        <taxon>Bacillati</taxon>
        <taxon>Bacillota</taxon>
        <taxon>Clostridia</taxon>
        <taxon>Eubacteriales</taxon>
        <taxon>Eubacteriaceae</taxon>
        <taxon>Eubacterium</taxon>
    </lineage>
</organism>
<keyword evidence="8" id="KW-1185">Reference proteome</keyword>
<accession>U2RB33</accession>
<dbReference type="GO" id="GO:0004556">
    <property type="term" value="F:alpha-amylase activity"/>
    <property type="evidence" value="ECO:0007669"/>
    <property type="project" value="TreeGrafter"/>
</dbReference>
<dbReference type="Pfam" id="PF16657">
    <property type="entry name" value="Malt_amylase_C"/>
    <property type="match status" value="1"/>
</dbReference>
<dbReference type="EMBL" id="AWVJ01000040">
    <property type="protein sequence ID" value="ERK50813.1"/>
    <property type="molecule type" value="Genomic_DNA"/>
</dbReference>
<dbReference type="InterPro" id="IPR006047">
    <property type="entry name" value="GH13_cat_dom"/>
</dbReference>
<dbReference type="SUPFAM" id="SSF51445">
    <property type="entry name" value="(Trans)glycosidases"/>
    <property type="match status" value="1"/>
</dbReference>
<keyword evidence="5" id="KW-0326">Glycosidase</keyword>
<dbReference type="SUPFAM" id="SSF51011">
    <property type="entry name" value="Glycosyl hydrolase domain"/>
    <property type="match status" value="1"/>
</dbReference>
<feature type="domain" description="Glycosyl hydrolase family 13 catalytic" evidence="6">
    <location>
        <begin position="22"/>
        <end position="429"/>
    </location>
</feature>
<dbReference type="FunFam" id="3.20.20.80:FF:000014">
    <property type="entry name" value="Alpha,alpha-phosphotrehalase"/>
    <property type="match status" value="1"/>
</dbReference>